<evidence type="ECO:0000256" key="6">
    <source>
        <dbReference type="ARBA" id="ARBA00022989"/>
    </source>
</evidence>
<gene>
    <name evidence="11" type="ORF">KY290_022438</name>
</gene>
<keyword evidence="12" id="KW-1185">Reference proteome</keyword>
<dbReference type="Pfam" id="PF08263">
    <property type="entry name" value="LRRNT_2"/>
    <property type="match status" value="1"/>
</dbReference>
<comment type="caution">
    <text evidence="11">The sequence shown here is derived from an EMBL/GenBank/DDBJ whole genome shotgun (WGS) entry which is preliminary data.</text>
</comment>
<accession>A0ABQ7V4C9</accession>
<feature type="transmembrane region" description="Helical" evidence="9">
    <location>
        <begin position="849"/>
        <end position="872"/>
    </location>
</feature>
<evidence type="ECO:0000256" key="3">
    <source>
        <dbReference type="ARBA" id="ARBA00022614"/>
    </source>
</evidence>
<dbReference type="InterPro" id="IPR003591">
    <property type="entry name" value="Leu-rich_rpt_typical-subtyp"/>
</dbReference>
<evidence type="ECO:0000256" key="4">
    <source>
        <dbReference type="ARBA" id="ARBA00022692"/>
    </source>
</evidence>
<evidence type="ECO:0000256" key="9">
    <source>
        <dbReference type="SAM" id="Phobius"/>
    </source>
</evidence>
<evidence type="ECO:0000256" key="5">
    <source>
        <dbReference type="ARBA" id="ARBA00022737"/>
    </source>
</evidence>
<dbReference type="SMART" id="SM00369">
    <property type="entry name" value="LRR_TYP"/>
    <property type="match status" value="12"/>
</dbReference>
<evidence type="ECO:0000256" key="1">
    <source>
        <dbReference type="ARBA" id="ARBA00004251"/>
    </source>
</evidence>
<dbReference type="Proteomes" id="UP000826656">
    <property type="component" value="Unassembled WGS sequence"/>
</dbReference>
<keyword evidence="8" id="KW-0325">Glycoprotein</keyword>
<dbReference type="EMBL" id="JAIVGD010000015">
    <property type="protein sequence ID" value="KAH0758945.1"/>
    <property type="molecule type" value="Genomic_DNA"/>
</dbReference>
<name>A0ABQ7V4C9_SOLTU</name>
<dbReference type="Pfam" id="PF00560">
    <property type="entry name" value="LRR_1"/>
    <property type="match status" value="9"/>
</dbReference>
<comment type="similarity">
    <text evidence="2">Belongs to the RLP family.</text>
</comment>
<keyword evidence="5" id="KW-0677">Repeat</keyword>
<dbReference type="PRINTS" id="PR00019">
    <property type="entry name" value="LEURICHRPT"/>
</dbReference>
<dbReference type="InterPro" id="IPR032675">
    <property type="entry name" value="LRR_dom_sf"/>
</dbReference>
<evidence type="ECO:0000256" key="8">
    <source>
        <dbReference type="ARBA" id="ARBA00023180"/>
    </source>
</evidence>
<comment type="subcellular location">
    <subcellularLocation>
        <location evidence="1">Cell membrane</location>
        <topology evidence="1">Single-pass type I membrane protein</topology>
    </subcellularLocation>
</comment>
<dbReference type="PANTHER" id="PTHR48062">
    <property type="entry name" value="RECEPTOR-LIKE PROTEIN 14"/>
    <property type="match status" value="1"/>
</dbReference>
<keyword evidence="6 9" id="KW-1133">Transmembrane helix</keyword>
<dbReference type="InterPro" id="IPR051502">
    <property type="entry name" value="RLP_Defense_Trigger"/>
</dbReference>
<evidence type="ECO:0000259" key="10">
    <source>
        <dbReference type="Pfam" id="PF08263"/>
    </source>
</evidence>
<sequence>MDCNGKLVEEEKRALLELRDSLNYPNGSTLINEWVEENYCAWAGIFCIRDLNNDAHVLDIILTSKRELGLGIWYPDANLLTRFTHLQSLYISGNAIGNWIMPEALCKLRNLKELDLSFNPLNGDALPHFQVCSLASLEQLHLSGIYPSFPLPLLRALCGLKDMRKLDLSNNNLTDDSMPHCLFDDLSYLESLDLSGNNLKNSHHILSAEQTVNWWWTLSSALLNYHLLGLYAVVKPLNLKRLDLSDNFLDDGSIPTCLFKNHSVLESLDISHNNIRGSPGFFSGICKLRDLQVLNLQDNLIQGGLDPCLGGMTSLVSLDLSFNHFEGTISSYIFSNLTLLETLRLSDNRFDGLLLFASFANLSNLEAIDLTNNEFKVDTETPSWVPSFQLLSLDLRNTRLNQNYGHVIPTFISKQHKLKSLSLSYNALQGSVPSWLLYNNTLLMLSLRSNRLYGGIPASSQIQASSLLMLDVSDNCLGSTLRTNVLESFPDLFYLNLSNNTLEGTLPSSFDNLLKLEVLDLSHNFLQGKLPPALRQNHTSLAHLVLSNNNFHGEVMPRFSNMSNLAYLQLQNDGFIGVLPAAMFNLPVLKVMDISGNNLSGNVPDYFPLFPHLAILILTRNQFHGIIPVPLCQMQKLHILDMSANSLSGDLPSCLGNITAWMKESQVLLPAFMWLSPSYTNYRVKVPLTTKGNALSYEGIPLSQMTTLDLSMNHFTNEIPSQLGELAALHSLNLSHNVLSGHIPESFMNLKQLESLDLSSNHLIGKIPPQMTQLDSLSTLNLAFNHLSGRIPFENKFVTFEASSYRGNKELCGPPLENDCVFSSPPQQHEEEEEEEEEDEKQGIGESDFFFFSCVADAYFVGFWSVIAPLLLSRNWRTTYYAKVDSCIELCKEKLHLS</sequence>
<dbReference type="Pfam" id="PF13855">
    <property type="entry name" value="LRR_8"/>
    <property type="match status" value="1"/>
</dbReference>
<dbReference type="Pfam" id="PF13516">
    <property type="entry name" value="LRR_6"/>
    <property type="match status" value="1"/>
</dbReference>
<keyword evidence="4 9" id="KW-0812">Transmembrane</keyword>
<dbReference type="PANTHER" id="PTHR48062:SF51">
    <property type="entry name" value="LRR RECEPTOR-LIKE SERINE_THREONINE-PROTEIN KINASE ERL1"/>
    <property type="match status" value="1"/>
</dbReference>
<dbReference type="InterPro" id="IPR013210">
    <property type="entry name" value="LRR_N_plant-typ"/>
</dbReference>
<evidence type="ECO:0000256" key="7">
    <source>
        <dbReference type="ARBA" id="ARBA00023136"/>
    </source>
</evidence>
<dbReference type="InterPro" id="IPR001611">
    <property type="entry name" value="Leu-rich_rpt"/>
</dbReference>
<dbReference type="Gene3D" id="3.80.10.10">
    <property type="entry name" value="Ribonuclease Inhibitor"/>
    <property type="match status" value="3"/>
</dbReference>
<organism evidence="11 12">
    <name type="scientific">Solanum tuberosum</name>
    <name type="common">Potato</name>
    <dbReference type="NCBI Taxonomy" id="4113"/>
    <lineage>
        <taxon>Eukaryota</taxon>
        <taxon>Viridiplantae</taxon>
        <taxon>Streptophyta</taxon>
        <taxon>Embryophyta</taxon>
        <taxon>Tracheophyta</taxon>
        <taxon>Spermatophyta</taxon>
        <taxon>Magnoliopsida</taxon>
        <taxon>eudicotyledons</taxon>
        <taxon>Gunneridae</taxon>
        <taxon>Pentapetalae</taxon>
        <taxon>asterids</taxon>
        <taxon>lamiids</taxon>
        <taxon>Solanales</taxon>
        <taxon>Solanaceae</taxon>
        <taxon>Solanoideae</taxon>
        <taxon>Solaneae</taxon>
        <taxon>Solanum</taxon>
    </lineage>
</organism>
<feature type="domain" description="Leucine-rich repeat-containing N-terminal plant-type" evidence="10">
    <location>
        <begin position="9"/>
        <end position="47"/>
    </location>
</feature>
<dbReference type="SUPFAM" id="SSF52058">
    <property type="entry name" value="L domain-like"/>
    <property type="match status" value="2"/>
</dbReference>
<evidence type="ECO:0000256" key="2">
    <source>
        <dbReference type="ARBA" id="ARBA00009592"/>
    </source>
</evidence>
<keyword evidence="3" id="KW-0433">Leucine-rich repeat</keyword>
<protein>
    <recommendedName>
        <fullName evidence="10">Leucine-rich repeat-containing N-terminal plant-type domain-containing protein</fullName>
    </recommendedName>
</protein>
<proteinExistence type="inferred from homology"/>
<keyword evidence="7 9" id="KW-0472">Membrane</keyword>
<reference evidence="11 12" key="1">
    <citation type="journal article" date="2021" name="bioRxiv">
        <title>Chromosome-scale and haplotype-resolved genome assembly of a tetraploid potato cultivar.</title>
        <authorList>
            <person name="Sun H."/>
            <person name="Jiao W.-B."/>
            <person name="Krause K."/>
            <person name="Campoy J.A."/>
            <person name="Goel M."/>
            <person name="Folz-Donahue K."/>
            <person name="Kukat C."/>
            <person name="Huettel B."/>
            <person name="Schneeberger K."/>
        </authorList>
    </citation>
    <scope>NUCLEOTIDE SEQUENCE [LARGE SCALE GENOMIC DNA]</scope>
    <source>
        <strain evidence="11">SolTubOtavaFocal</strain>
        <tissue evidence="11">Leaves</tissue>
    </source>
</reference>
<evidence type="ECO:0000313" key="12">
    <source>
        <dbReference type="Proteomes" id="UP000826656"/>
    </source>
</evidence>
<dbReference type="SUPFAM" id="SSF52047">
    <property type="entry name" value="RNI-like"/>
    <property type="match status" value="1"/>
</dbReference>
<evidence type="ECO:0000313" key="11">
    <source>
        <dbReference type="EMBL" id="KAH0758945.1"/>
    </source>
</evidence>